<dbReference type="GO" id="GO:0008233">
    <property type="term" value="F:peptidase activity"/>
    <property type="evidence" value="ECO:0007669"/>
    <property type="project" value="UniProtKB-KW"/>
</dbReference>
<feature type="transmembrane region" description="Helical" evidence="2">
    <location>
        <begin position="112"/>
        <end position="138"/>
    </location>
</feature>
<feature type="transmembrane region" description="Helical" evidence="2">
    <location>
        <begin position="173"/>
        <end position="192"/>
    </location>
</feature>
<evidence type="ECO:0000256" key="2">
    <source>
        <dbReference type="SAM" id="Phobius"/>
    </source>
</evidence>
<feature type="region of interest" description="Disordered" evidence="1">
    <location>
        <begin position="545"/>
        <end position="598"/>
    </location>
</feature>
<keyword evidence="2" id="KW-1133">Transmembrane helix</keyword>
<feature type="transmembrane region" description="Helical" evidence="2">
    <location>
        <begin position="613"/>
        <end position="634"/>
    </location>
</feature>
<dbReference type="InterPro" id="IPR052901">
    <property type="entry name" value="Bact_TGase-like"/>
</dbReference>
<accession>A0A9W6CTC7</accession>
<feature type="transmembrane region" description="Helical" evidence="2">
    <location>
        <begin position="66"/>
        <end position="92"/>
    </location>
</feature>
<dbReference type="GO" id="GO:0006508">
    <property type="term" value="P:proteolysis"/>
    <property type="evidence" value="ECO:0007669"/>
    <property type="project" value="UniProtKB-KW"/>
</dbReference>
<feature type="transmembrane region" description="Helical" evidence="2">
    <location>
        <begin position="150"/>
        <end position="167"/>
    </location>
</feature>
<protein>
    <submittedName>
        <fullName evidence="4">Cysteine protease</fullName>
    </submittedName>
</protein>
<keyword evidence="4" id="KW-0645">Protease</keyword>
<evidence type="ECO:0000259" key="3">
    <source>
        <dbReference type="SMART" id="SM00460"/>
    </source>
</evidence>
<dbReference type="SMART" id="SM00460">
    <property type="entry name" value="TGc"/>
    <property type="match status" value="1"/>
</dbReference>
<dbReference type="RefSeq" id="WP_281881964.1">
    <property type="nucleotide sequence ID" value="NZ_BSDP01000001.1"/>
</dbReference>
<keyword evidence="5" id="KW-1185">Reference proteome</keyword>
<sequence length="753" mass="78529">MSEAGTMRRPVRWWVFPLLGLAVAAAAVPWWPIHETRHLLVVVAAAALAGFAVAGIGAVRSWPAWAVLLGCFAAYLLLGVPLAVPGAAAGLLPTPAGIVELLAGTAVSWPRLLTIVLPVGTYQALLVPVFVSTLAASAASVSIALRSRRPALAVLPPVAMFLAGILLGPRESAWGIVGGAGMVAACLAWLVAVRRLPESAGSPRRAVSVRRVLGGLAVGIVAVLAGTGAAVVLAPGTEREVVRAYVQQPFDPRETDSPLAGFRAWHRTDRAGDPMLVVRGLPPGERLRLAVLDTWDGIVFSVGGPDGAEASGSFTRLPYRLDQDAPAGGMREVDVRILGYEGVWLPGVGRIESIAFSGERAEPLGATFFYNDATGTAAVTEGLREGDEYVVSAVAVAEADDLEALRPGRAVQPASAPLPDGLDRLLDRYAPASEPPGARLAGVIAGLRADGYVSHGVGDDEPASRSGHSADRLTQLATDRPMLGDAEQYAAAAALLAREIGFPARVVMGFDPGDDAGAADGAVLVTGSDMSAWIEVQDADGTWLAIDPNPEPRPVPEAEPDEPTVVSRPQSVLPPPAERTPVERTVPEPEAADDTSDDGVGPLVEALLAILRVGGWALLGLALLASPFLAVIAAKLRRRRLRRSAAAPEDRVAGGWNEFADAATDHGYAVPASGTRSEQAAAVGGMQALVLASAVERSLFAPGGPDDAQADAVWGVVDEARTRIAARRGRWRRLRAAVSLSSFTREARGRRER</sequence>
<feature type="domain" description="Transglutaminase-like" evidence="3">
    <location>
        <begin position="478"/>
        <end position="550"/>
    </location>
</feature>
<dbReference type="EMBL" id="BSDP01000001">
    <property type="protein sequence ID" value="GLI25962.1"/>
    <property type="molecule type" value="Genomic_DNA"/>
</dbReference>
<evidence type="ECO:0000256" key="1">
    <source>
        <dbReference type="SAM" id="MobiDB-lite"/>
    </source>
</evidence>
<dbReference type="Pfam" id="PF11992">
    <property type="entry name" value="TgpA_N"/>
    <property type="match status" value="1"/>
</dbReference>
<feature type="transmembrane region" description="Helical" evidence="2">
    <location>
        <begin position="39"/>
        <end position="59"/>
    </location>
</feature>
<dbReference type="Gene3D" id="3.10.620.30">
    <property type="match status" value="1"/>
</dbReference>
<proteinExistence type="predicted"/>
<evidence type="ECO:0000313" key="5">
    <source>
        <dbReference type="Proteomes" id="UP001144396"/>
    </source>
</evidence>
<gene>
    <name evidence="4" type="ORF">ARHIZOSPH14_02040</name>
</gene>
<evidence type="ECO:0000313" key="4">
    <source>
        <dbReference type="EMBL" id="GLI25962.1"/>
    </source>
</evidence>
<keyword evidence="2" id="KW-0812">Transmembrane</keyword>
<dbReference type="AlphaFoldDB" id="A0A9W6CTC7"/>
<dbReference type="Proteomes" id="UP001144396">
    <property type="component" value="Unassembled WGS sequence"/>
</dbReference>
<dbReference type="PANTHER" id="PTHR42736">
    <property type="entry name" value="PROTEIN-GLUTAMINE GAMMA-GLUTAMYLTRANSFERASE"/>
    <property type="match status" value="1"/>
</dbReference>
<dbReference type="PANTHER" id="PTHR42736:SF1">
    <property type="entry name" value="PROTEIN-GLUTAMINE GAMMA-GLUTAMYLTRANSFERASE"/>
    <property type="match status" value="1"/>
</dbReference>
<feature type="transmembrane region" description="Helical" evidence="2">
    <location>
        <begin position="212"/>
        <end position="234"/>
    </location>
</feature>
<reference evidence="4" key="1">
    <citation type="submission" date="2022-12" db="EMBL/GenBank/DDBJ databases">
        <title>Reference genome sequencing for broad-spectrum identification of bacterial and archaeal isolates by mass spectrometry.</title>
        <authorList>
            <person name="Sekiguchi Y."/>
            <person name="Tourlousse D.M."/>
        </authorList>
    </citation>
    <scope>NUCLEOTIDE SEQUENCE</scope>
    <source>
        <strain evidence="4">14</strain>
    </source>
</reference>
<keyword evidence="2" id="KW-0472">Membrane</keyword>
<feature type="transmembrane region" description="Helical" evidence="2">
    <location>
        <begin position="12"/>
        <end position="33"/>
    </location>
</feature>
<dbReference type="InterPro" id="IPR002931">
    <property type="entry name" value="Transglutaminase-like"/>
</dbReference>
<keyword evidence="4" id="KW-0378">Hydrolase</keyword>
<name>A0A9W6CTC7_9MICO</name>
<organism evidence="4 5">
    <name type="scientific">Agromyces rhizosphaerae</name>
    <dbReference type="NCBI Taxonomy" id="88374"/>
    <lineage>
        <taxon>Bacteria</taxon>
        <taxon>Bacillati</taxon>
        <taxon>Actinomycetota</taxon>
        <taxon>Actinomycetes</taxon>
        <taxon>Micrococcales</taxon>
        <taxon>Microbacteriaceae</taxon>
        <taxon>Agromyces</taxon>
    </lineage>
</organism>
<dbReference type="InterPro" id="IPR038765">
    <property type="entry name" value="Papain-like_cys_pep_sf"/>
</dbReference>
<dbReference type="SUPFAM" id="SSF54001">
    <property type="entry name" value="Cysteine proteinases"/>
    <property type="match status" value="1"/>
</dbReference>
<comment type="caution">
    <text evidence="4">The sequence shown here is derived from an EMBL/GenBank/DDBJ whole genome shotgun (WGS) entry which is preliminary data.</text>
</comment>
<dbReference type="Pfam" id="PF01841">
    <property type="entry name" value="Transglut_core"/>
    <property type="match status" value="1"/>
</dbReference>
<dbReference type="InterPro" id="IPR021878">
    <property type="entry name" value="TgpA_N"/>
</dbReference>